<dbReference type="InterPro" id="IPR018146">
    <property type="entry name" value="Glyoxalase_1_CS"/>
</dbReference>
<dbReference type="Gene3D" id="3.10.180.10">
    <property type="entry name" value="2,3-Dihydroxybiphenyl 1,2-Dioxygenase, domain 1"/>
    <property type="match status" value="1"/>
</dbReference>
<organism evidence="3 4">
    <name type="scientific">candidate division CSSED10-310 bacterium</name>
    <dbReference type="NCBI Taxonomy" id="2855610"/>
    <lineage>
        <taxon>Bacteria</taxon>
        <taxon>Bacteria division CSSED10-310</taxon>
    </lineage>
</organism>
<dbReference type="InterPro" id="IPR029068">
    <property type="entry name" value="Glyas_Bleomycin-R_OHBP_Dase"/>
</dbReference>
<evidence type="ECO:0000313" key="3">
    <source>
        <dbReference type="EMBL" id="MFC1852033.1"/>
    </source>
</evidence>
<proteinExistence type="predicted"/>
<dbReference type="EMBL" id="JBHPBY010000256">
    <property type="protein sequence ID" value="MFC1852033.1"/>
    <property type="molecule type" value="Genomic_DNA"/>
</dbReference>
<sequence>MKIGHIELNVSDPMKSKEFYEKVLGFEVVVDQGDQIIWLKLGEQELLLRPGLDVVHSDSCQKSPFNLVFYTDDLIQKKKELTAKGVEFKGEDQGCPIFTDPDGNWFQLVNPNDH</sequence>
<dbReference type="InterPro" id="IPR037523">
    <property type="entry name" value="VOC_core"/>
</dbReference>
<name>A0ABV6Z0S4_UNCC1</name>
<dbReference type="SUPFAM" id="SSF54593">
    <property type="entry name" value="Glyoxalase/Bleomycin resistance protein/Dihydroxybiphenyl dioxygenase"/>
    <property type="match status" value="1"/>
</dbReference>
<dbReference type="Proteomes" id="UP001594351">
    <property type="component" value="Unassembled WGS sequence"/>
</dbReference>
<evidence type="ECO:0000256" key="1">
    <source>
        <dbReference type="ARBA" id="ARBA00022723"/>
    </source>
</evidence>
<accession>A0ABV6Z0S4</accession>
<reference evidence="3 4" key="1">
    <citation type="submission" date="2024-09" db="EMBL/GenBank/DDBJ databases">
        <title>Laminarin stimulates single cell rates of sulfate reduction while oxygen inhibits transcriptomic activity in coastal marine sediment.</title>
        <authorList>
            <person name="Lindsay M."/>
            <person name="Orcutt B."/>
            <person name="Emerson D."/>
            <person name="Stepanauskas R."/>
            <person name="D'Angelo T."/>
        </authorList>
    </citation>
    <scope>NUCLEOTIDE SEQUENCE [LARGE SCALE GENOMIC DNA]</scope>
    <source>
        <strain evidence="3">SAG AM-311-K15</strain>
    </source>
</reference>
<keyword evidence="1" id="KW-0479">Metal-binding</keyword>
<gene>
    <name evidence="3" type="ORF">ACFL27_17710</name>
</gene>
<dbReference type="Pfam" id="PF00903">
    <property type="entry name" value="Glyoxalase"/>
    <property type="match status" value="1"/>
</dbReference>
<evidence type="ECO:0000313" key="4">
    <source>
        <dbReference type="Proteomes" id="UP001594351"/>
    </source>
</evidence>
<feature type="domain" description="VOC" evidence="2">
    <location>
        <begin position="2"/>
        <end position="114"/>
    </location>
</feature>
<evidence type="ECO:0000259" key="2">
    <source>
        <dbReference type="PROSITE" id="PS51819"/>
    </source>
</evidence>
<dbReference type="PROSITE" id="PS00934">
    <property type="entry name" value="GLYOXALASE_I_1"/>
    <property type="match status" value="1"/>
</dbReference>
<dbReference type="PROSITE" id="PS51819">
    <property type="entry name" value="VOC"/>
    <property type="match status" value="1"/>
</dbReference>
<dbReference type="InterPro" id="IPR004360">
    <property type="entry name" value="Glyas_Fos-R_dOase_dom"/>
</dbReference>
<protein>
    <submittedName>
        <fullName evidence="3">VOC family protein</fullName>
    </submittedName>
</protein>
<comment type="caution">
    <text evidence="3">The sequence shown here is derived from an EMBL/GenBank/DDBJ whole genome shotgun (WGS) entry which is preliminary data.</text>
</comment>
<keyword evidence="4" id="KW-1185">Reference proteome</keyword>